<dbReference type="SUPFAM" id="SSF46689">
    <property type="entry name" value="Homeodomain-like"/>
    <property type="match status" value="2"/>
</dbReference>
<dbReference type="Pfam" id="PF12833">
    <property type="entry name" value="HTH_18"/>
    <property type="match status" value="1"/>
</dbReference>
<dbReference type="InterPro" id="IPR041522">
    <property type="entry name" value="CdaR_GGDEF"/>
</dbReference>
<evidence type="ECO:0000313" key="7">
    <source>
        <dbReference type="Proteomes" id="UP000006620"/>
    </source>
</evidence>
<dbReference type="InterPro" id="IPR018060">
    <property type="entry name" value="HTH_AraC"/>
</dbReference>
<feature type="transmembrane region" description="Helical" evidence="4">
    <location>
        <begin position="285"/>
        <end position="307"/>
    </location>
</feature>
<keyword evidence="1" id="KW-0805">Transcription regulation</keyword>
<dbReference type="Pfam" id="PF17853">
    <property type="entry name" value="GGDEF_2"/>
    <property type="match status" value="1"/>
</dbReference>
<evidence type="ECO:0000259" key="5">
    <source>
        <dbReference type="PROSITE" id="PS01124"/>
    </source>
</evidence>
<keyword evidence="2" id="KW-0238">DNA-binding</keyword>
<evidence type="ECO:0000256" key="4">
    <source>
        <dbReference type="SAM" id="Phobius"/>
    </source>
</evidence>
<dbReference type="PANTHER" id="PTHR43280">
    <property type="entry name" value="ARAC-FAMILY TRANSCRIPTIONAL REGULATOR"/>
    <property type="match status" value="1"/>
</dbReference>
<evidence type="ECO:0000256" key="1">
    <source>
        <dbReference type="ARBA" id="ARBA00023015"/>
    </source>
</evidence>
<dbReference type="PATRIC" id="fig|1036673.3.peg.5854"/>
<feature type="domain" description="HTH araC/xylS-type" evidence="5">
    <location>
        <begin position="656"/>
        <end position="754"/>
    </location>
</feature>
<dbReference type="AlphaFoldDB" id="F8FKD4"/>
<keyword evidence="3" id="KW-0804">Transcription</keyword>
<dbReference type="RefSeq" id="WP_013919959.1">
    <property type="nucleotide sequence ID" value="NC_015690.1"/>
</dbReference>
<evidence type="ECO:0000256" key="3">
    <source>
        <dbReference type="ARBA" id="ARBA00023163"/>
    </source>
</evidence>
<dbReference type="PANTHER" id="PTHR43280:SF10">
    <property type="entry name" value="REGULATORY PROTEIN POCR"/>
    <property type="match status" value="1"/>
</dbReference>
<name>F8FKD4_PAEMK</name>
<dbReference type="KEGG" id="pms:KNP414_06294"/>
<organism evidence="6 7">
    <name type="scientific">Paenibacillus mucilaginosus (strain KNP414)</name>
    <dbReference type="NCBI Taxonomy" id="1036673"/>
    <lineage>
        <taxon>Bacteria</taxon>
        <taxon>Bacillati</taxon>
        <taxon>Bacillota</taxon>
        <taxon>Bacilli</taxon>
        <taxon>Bacillales</taxon>
        <taxon>Paenibacillaceae</taxon>
        <taxon>Paenibacillus</taxon>
    </lineage>
</organism>
<dbReference type="HOGENOM" id="CLU_019175_2_0_9"/>
<evidence type="ECO:0000256" key="2">
    <source>
        <dbReference type="ARBA" id="ARBA00023125"/>
    </source>
</evidence>
<keyword evidence="4" id="KW-0472">Membrane</keyword>
<dbReference type="GO" id="GO:0043565">
    <property type="term" value="F:sequence-specific DNA binding"/>
    <property type="evidence" value="ECO:0007669"/>
    <property type="project" value="InterPro"/>
</dbReference>
<dbReference type="SMART" id="SM00342">
    <property type="entry name" value="HTH_ARAC"/>
    <property type="match status" value="1"/>
</dbReference>
<dbReference type="Proteomes" id="UP000006620">
    <property type="component" value="Chromosome"/>
</dbReference>
<evidence type="ECO:0000313" key="6">
    <source>
        <dbReference type="EMBL" id="AEI44815.1"/>
    </source>
</evidence>
<reference evidence="7" key="1">
    <citation type="submission" date="2011-06" db="EMBL/GenBank/DDBJ databases">
        <title>Complete genome sequence of Paenibacillus mucilaginosus KNP414.</title>
        <authorList>
            <person name="Wang J."/>
            <person name="Hu S."/>
            <person name="Hu X."/>
            <person name="Zhang B."/>
            <person name="Dong D."/>
            <person name="Zhang S."/>
            <person name="Zhao K."/>
            <person name="Wu D."/>
        </authorList>
    </citation>
    <scope>NUCLEOTIDE SEQUENCE [LARGE SCALE GENOMIC DNA]</scope>
    <source>
        <strain evidence="7">KNP414</strain>
    </source>
</reference>
<protein>
    <submittedName>
        <fullName evidence="6">Transcriptional regulator, AraC family</fullName>
    </submittedName>
</protein>
<accession>F8FKD4</accession>
<dbReference type="GO" id="GO:0003700">
    <property type="term" value="F:DNA-binding transcription factor activity"/>
    <property type="evidence" value="ECO:0007669"/>
    <property type="project" value="InterPro"/>
</dbReference>
<proteinExistence type="predicted"/>
<keyword evidence="4" id="KW-1133">Transmembrane helix</keyword>
<keyword evidence="4" id="KW-0812">Transmembrane</keyword>
<dbReference type="PROSITE" id="PS01124">
    <property type="entry name" value="HTH_ARAC_FAMILY_2"/>
    <property type="match status" value="1"/>
</dbReference>
<dbReference type="EMBL" id="CP002869">
    <property type="protein sequence ID" value="AEI44815.1"/>
    <property type="molecule type" value="Genomic_DNA"/>
</dbReference>
<sequence>MPRYLYRLLVFTLLLVAAPVVSIGMISYYIASKDTEQKVNEGNTHMLLQNQMRIEQVLKHVEMGAVQYVSSSLVTDHLYDDLTPDDFVTITDLAKGLYNLHSLSGVADTHLVNLEHDWMISNLGFTKVRDYLEPDLLSEYSGNPKNLFWLAGGTGKKRGGSTEEEAPARETVRMVVKLPMIAPSSEPKALLIIDMDEQKLESDMTPNEQWGNMYVVSREGLPFLTNPGSVDLTDSILLHLKTLTNSSGYFEADGMAVNYRVSPYNHWTYASVNSIESMTKESKKIAVITLNACLIIFVIIAAGAYYGSRRMYSPFRRLFLMMERYGGEAAVSRQQDEFAYIEDRFNSLFRTRKQLQTQLQGQRGQMREFFVLKLLMGQITESEFTYKSETYGFAGKGRSMGVLTLQIDALHETRFTENDKELLLFAINNMVGELIPSSGLLGNVLLDQSQISILISDSNDPDACKAFLHQTAAWIKTRVYELLQLKVSIGISRSFTRYTDANHAYTEALEALKRRISLGNDIILHYDDMKLGSGQRSSACVSLEHFEDDVIHALKVGDAVSTAGHYDRYVEAIMEKEIGFNDFQMVMLQLVNRVYRLVNEQEGSLHSLVRNQSILNRFVKLHTASEMTAWFKQEFLPPILEYMRERVDRQYINIAHEMVQLIHEQYGRDLTLDTCAERLKYHPVYLSRVFKKEIGVTFIDYLTDYRMKMAKSWLENTDLKITEIAGRLNYTNATGFIRTFRKLTGMTPGQYRDSHSSG</sequence>
<dbReference type="Gene3D" id="1.10.10.60">
    <property type="entry name" value="Homeodomain-like"/>
    <property type="match status" value="2"/>
</dbReference>
<dbReference type="InterPro" id="IPR009057">
    <property type="entry name" value="Homeodomain-like_sf"/>
</dbReference>
<reference evidence="6 7" key="2">
    <citation type="journal article" date="2013" name="Genome Announc.">
        <title>Genome Sequence of Growth-Improving Paenibacillus mucilaginosus Strain KNP414.</title>
        <authorList>
            <person name="Lu J.J."/>
            <person name="Wang J.F."/>
            <person name="Hu X.F."/>
        </authorList>
    </citation>
    <scope>NUCLEOTIDE SEQUENCE [LARGE SCALE GENOMIC DNA]</scope>
    <source>
        <strain evidence="6 7">KNP414</strain>
    </source>
</reference>
<gene>
    <name evidence="6" type="ordered locus">KNP414_06294</name>
</gene>